<evidence type="ECO:0000256" key="9">
    <source>
        <dbReference type="ARBA" id="ARBA00022960"/>
    </source>
</evidence>
<protein>
    <submittedName>
        <fullName evidence="18">Uncharacterized protein</fullName>
    </submittedName>
</protein>
<evidence type="ECO:0000256" key="2">
    <source>
        <dbReference type="ARBA" id="ARBA00007090"/>
    </source>
</evidence>
<evidence type="ECO:0000256" key="13">
    <source>
        <dbReference type="ARBA" id="ARBA00034000"/>
    </source>
</evidence>
<dbReference type="GO" id="GO:0008360">
    <property type="term" value="P:regulation of cell shape"/>
    <property type="evidence" value="ECO:0007669"/>
    <property type="project" value="UniProtKB-KW"/>
</dbReference>
<keyword evidence="4" id="KW-0121">Carboxypeptidase</keyword>
<evidence type="ECO:0000256" key="3">
    <source>
        <dbReference type="ARBA" id="ARBA00007739"/>
    </source>
</evidence>
<comment type="similarity">
    <text evidence="2">In the C-terminal section; belongs to the transpeptidase family.</text>
</comment>
<evidence type="ECO:0000256" key="1">
    <source>
        <dbReference type="ARBA" id="ARBA00004752"/>
    </source>
</evidence>
<evidence type="ECO:0000256" key="4">
    <source>
        <dbReference type="ARBA" id="ARBA00022645"/>
    </source>
</evidence>
<dbReference type="InterPro" id="IPR001264">
    <property type="entry name" value="Glyco_trans_51"/>
</dbReference>
<accession>A0A1E3W9G3</accession>
<keyword evidence="11" id="KW-0511">Multifunctional enzyme</keyword>
<keyword evidence="12" id="KW-0961">Cell wall biogenesis/degradation</keyword>
<evidence type="ECO:0000256" key="12">
    <source>
        <dbReference type="ARBA" id="ARBA00023316"/>
    </source>
</evidence>
<dbReference type="SUPFAM" id="SSF56601">
    <property type="entry name" value="beta-lactamase/transpeptidase-like"/>
    <property type="match status" value="1"/>
</dbReference>
<keyword evidence="8" id="KW-0378">Hydrolase</keyword>
<comment type="similarity">
    <text evidence="3">In the N-terminal section; belongs to the glycosyltransferase 51 family.</text>
</comment>
<evidence type="ECO:0000256" key="11">
    <source>
        <dbReference type="ARBA" id="ARBA00023268"/>
    </source>
</evidence>
<organism evidence="18 19">
    <name type="scientific">Methyloceanibacter marginalis</name>
    <dbReference type="NCBI Taxonomy" id="1774971"/>
    <lineage>
        <taxon>Bacteria</taxon>
        <taxon>Pseudomonadati</taxon>
        <taxon>Pseudomonadota</taxon>
        <taxon>Alphaproteobacteria</taxon>
        <taxon>Hyphomicrobiales</taxon>
        <taxon>Hyphomicrobiaceae</taxon>
        <taxon>Methyloceanibacter</taxon>
    </lineage>
</organism>
<proteinExistence type="inferred from homology"/>
<comment type="pathway">
    <text evidence="1">Cell wall biogenesis; peptidoglycan biosynthesis.</text>
</comment>
<dbReference type="GO" id="GO:0071555">
    <property type="term" value="P:cell wall organization"/>
    <property type="evidence" value="ECO:0007669"/>
    <property type="project" value="UniProtKB-KW"/>
</dbReference>
<evidence type="ECO:0000256" key="15">
    <source>
        <dbReference type="SAM" id="MobiDB-lite"/>
    </source>
</evidence>
<feature type="region of interest" description="Disordered" evidence="15">
    <location>
        <begin position="1"/>
        <end position="41"/>
    </location>
</feature>
<dbReference type="Gene3D" id="3.40.710.10">
    <property type="entry name" value="DD-peptidase/beta-lactamase superfamily"/>
    <property type="match status" value="1"/>
</dbReference>
<dbReference type="Pfam" id="PF00912">
    <property type="entry name" value="Transgly"/>
    <property type="match status" value="1"/>
</dbReference>
<dbReference type="InterPro" id="IPR036950">
    <property type="entry name" value="PBP_transglycosylase"/>
</dbReference>
<comment type="catalytic activity">
    <reaction evidence="13">
        <text>Preferential cleavage: (Ac)2-L-Lys-D-Ala-|-D-Ala. Also transpeptidation of peptidyl-alanyl moieties that are N-acyl substituents of D-alanine.</text>
        <dbReference type="EC" id="3.4.16.4"/>
    </reaction>
</comment>
<dbReference type="EMBL" id="LPWD01000302">
    <property type="protein sequence ID" value="ODS02465.1"/>
    <property type="molecule type" value="Genomic_DNA"/>
</dbReference>
<comment type="catalytic activity">
    <reaction evidence="14">
        <text>[GlcNAc-(1-&gt;4)-Mur2Ac(oyl-L-Ala-gamma-D-Glu-L-Lys-D-Ala-D-Ala)](n)-di-trans,octa-cis-undecaprenyl diphosphate + beta-D-GlcNAc-(1-&gt;4)-Mur2Ac(oyl-L-Ala-gamma-D-Glu-L-Lys-D-Ala-D-Ala)-di-trans,octa-cis-undecaprenyl diphosphate = [GlcNAc-(1-&gt;4)-Mur2Ac(oyl-L-Ala-gamma-D-Glu-L-Lys-D-Ala-D-Ala)](n+1)-di-trans,octa-cis-undecaprenyl diphosphate + di-trans,octa-cis-undecaprenyl diphosphate + H(+)</text>
        <dbReference type="Rhea" id="RHEA:23708"/>
        <dbReference type="Rhea" id="RHEA-COMP:9602"/>
        <dbReference type="Rhea" id="RHEA-COMP:9603"/>
        <dbReference type="ChEBI" id="CHEBI:15378"/>
        <dbReference type="ChEBI" id="CHEBI:58405"/>
        <dbReference type="ChEBI" id="CHEBI:60033"/>
        <dbReference type="ChEBI" id="CHEBI:78435"/>
        <dbReference type="EC" id="2.4.99.28"/>
    </reaction>
</comment>
<dbReference type="RefSeq" id="WP_069624347.1">
    <property type="nucleotide sequence ID" value="NZ_LPWD01000302.1"/>
</dbReference>
<comment type="caution">
    <text evidence="18">The sequence shown here is derived from an EMBL/GenBank/DDBJ whole genome shotgun (WGS) entry which is preliminary data.</text>
</comment>
<dbReference type="InterPro" id="IPR012338">
    <property type="entry name" value="Beta-lactam/transpept-like"/>
</dbReference>
<dbReference type="GO" id="GO:0009252">
    <property type="term" value="P:peptidoglycan biosynthetic process"/>
    <property type="evidence" value="ECO:0007669"/>
    <property type="project" value="UniProtKB-UniPathway"/>
</dbReference>
<dbReference type="GO" id="GO:0006508">
    <property type="term" value="P:proteolysis"/>
    <property type="evidence" value="ECO:0007669"/>
    <property type="project" value="UniProtKB-KW"/>
</dbReference>
<dbReference type="InterPro" id="IPR050396">
    <property type="entry name" value="Glycosyltr_51/Transpeptidase"/>
</dbReference>
<evidence type="ECO:0000313" key="18">
    <source>
        <dbReference type="EMBL" id="ODS02465.1"/>
    </source>
</evidence>
<keyword evidence="10" id="KW-0573">Peptidoglycan synthesis</keyword>
<dbReference type="Gene3D" id="1.10.3810.10">
    <property type="entry name" value="Biosynthetic peptidoglycan transglycosylase-like"/>
    <property type="match status" value="1"/>
</dbReference>
<evidence type="ECO:0000259" key="16">
    <source>
        <dbReference type="Pfam" id="PF00905"/>
    </source>
</evidence>
<name>A0A1E3W9G3_9HYPH</name>
<dbReference type="GO" id="GO:0030288">
    <property type="term" value="C:outer membrane-bounded periplasmic space"/>
    <property type="evidence" value="ECO:0007669"/>
    <property type="project" value="TreeGrafter"/>
</dbReference>
<sequence length="688" mass="74921">MSGAKRRPKPQGAGRRRVAPKTLSRRRPPSKRRPQRKRASAWMRLKRAARRHPYVFKALRFGMLAAIWGTIVLGGAVVYFISRVPDPLLATLDNRPPNVTIVAADGAVLAERGLRRGHIRVDVLPDHLIKAVMATEDRRFYSHFGIDPLGLARASYRNLTAGTVVEGGSTITQQLAKNLFLRPERTMVRKLEELIYSVWLEQRFTKDEILELYLNRVYFGGGTYGVEAAARHYFGRSARDVSLPQSAMLAGLLKAPSRYAPTRSVKAASARAEVVLDNMVDAGFLTEKQASAAGHEPLELRAKGDDTGYPYAVDWVAELLPEYVGEHDGALIVDTTIDARLQRASQEQLRKLLDGEGRALHAGEGAVVVLDPATGAVKALVGGRSYKASPYDRALKARRQPGSAFKPFVYLTALEAGYSPDSIAYDGPVNIGGWQPKNYTNDYKGNVSLRYAMAHSLNTVAVKLTSQVGPQRVMQTAQRLGIGSELHAQPSIALGTGEVTLLELAGAYAPFANGGMRVLPHVITRIRNGDGKVLYQRRKSATGQVVALHNVGAMNDMLNSAMVRGTGKRAAIPGHVAGGKTGTTQNSRDAWFVGYTAHYVAGVWIGNDDNTRMKKVTGGTLPASLWHDIMLYAHQDKAPLPLPGTRGPRSSQDAIAARLPFGAQADTIKSTSQDRPFYQRVFGFFGGG</sequence>
<evidence type="ECO:0000313" key="19">
    <source>
        <dbReference type="Proteomes" id="UP000095042"/>
    </source>
</evidence>
<keyword evidence="19" id="KW-1185">Reference proteome</keyword>
<dbReference type="PANTHER" id="PTHR32282:SF33">
    <property type="entry name" value="PEPTIDOGLYCAN GLYCOSYLTRANSFERASE"/>
    <property type="match status" value="1"/>
</dbReference>
<evidence type="ECO:0000256" key="14">
    <source>
        <dbReference type="ARBA" id="ARBA00049902"/>
    </source>
</evidence>
<evidence type="ECO:0000256" key="7">
    <source>
        <dbReference type="ARBA" id="ARBA00022679"/>
    </source>
</evidence>
<feature type="domain" description="Glycosyl transferase family 51" evidence="17">
    <location>
        <begin position="113"/>
        <end position="279"/>
    </location>
</feature>
<evidence type="ECO:0000256" key="6">
    <source>
        <dbReference type="ARBA" id="ARBA00022676"/>
    </source>
</evidence>
<evidence type="ECO:0000259" key="17">
    <source>
        <dbReference type="Pfam" id="PF00912"/>
    </source>
</evidence>
<evidence type="ECO:0000256" key="10">
    <source>
        <dbReference type="ARBA" id="ARBA00022984"/>
    </source>
</evidence>
<dbReference type="Proteomes" id="UP000095042">
    <property type="component" value="Unassembled WGS sequence"/>
</dbReference>
<dbReference type="AlphaFoldDB" id="A0A1E3W9G3"/>
<dbReference type="Pfam" id="PF00905">
    <property type="entry name" value="Transpeptidase"/>
    <property type="match status" value="1"/>
</dbReference>
<dbReference type="UniPathway" id="UPA00219"/>
<dbReference type="NCBIfam" id="TIGR02074">
    <property type="entry name" value="PBP_1a_fam"/>
    <property type="match status" value="1"/>
</dbReference>
<keyword evidence="9" id="KW-0133">Cell shape</keyword>
<dbReference type="InterPro" id="IPR023346">
    <property type="entry name" value="Lysozyme-like_dom_sf"/>
</dbReference>
<dbReference type="GO" id="GO:0009002">
    <property type="term" value="F:serine-type D-Ala-D-Ala carboxypeptidase activity"/>
    <property type="evidence" value="ECO:0007669"/>
    <property type="project" value="UniProtKB-EC"/>
</dbReference>
<keyword evidence="7" id="KW-0808">Transferase</keyword>
<gene>
    <name evidence="18" type="ORF">AUC71_15210</name>
</gene>
<dbReference type="OrthoDB" id="9766909at2"/>
<keyword evidence="5" id="KW-0645">Protease</keyword>
<dbReference type="FunFam" id="1.10.3810.10:FF:000001">
    <property type="entry name" value="Penicillin-binding protein 1A"/>
    <property type="match status" value="1"/>
</dbReference>
<dbReference type="SUPFAM" id="SSF53955">
    <property type="entry name" value="Lysozyme-like"/>
    <property type="match status" value="1"/>
</dbReference>
<dbReference type="InterPro" id="IPR001460">
    <property type="entry name" value="PCN-bd_Tpept"/>
</dbReference>
<reference evidence="18 19" key="1">
    <citation type="journal article" date="2016" name="Environ. Microbiol.">
        <title>New Methyloceanibacter diversity from North Sea sediments includes methanotroph containing solely the soluble methane monooxygenase.</title>
        <authorList>
            <person name="Vekeman B."/>
            <person name="Kerckhof F.M."/>
            <person name="Cremers G."/>
            <person name="de Vos P."/>
            <person name="Vandamme P."/>
            <person name="Boon N."/>
            <person name="Op den Camp H.J."/>
            <person name="Heylen K."/>
        </authorList>
    </citation>
    <scope>NUCLEOTIDE SEQUENCE [LARGE SCALE GENOMIC DNA]</scope>
    <source>
        <strain evidence="18 19">R-67177</strain>
    </source>
</reference>
<dbReference type="GO" id="GO:0008955">
    <property type="term" value="F:peptidoglycan glycosyltransferase activity"/>
    <property type="evidence" value="ECO:0007669"/>
    <property type="project" value="UniProtKB-EC"/>
</dbReference>
<evidence type="ECO:0000256" key="5">
    <source>
        <dbReference type="ARBA" id="ARBA00022670"/>
    </source>
</evidence>
<evidence type="ECO:0000256" key="8">
    <source>
        <dbReference type="ARBA" id="ARBA00022801"/>
    </source>
</evidence>
<dbReference type="PANTHER" id="PTHR32282">
    <property type="entry name" value="BINDING PROTEIN TRANSPEPTIDASE, PUTATIVE-RELATED"/>
    <property type="match status" value="1"/>
</dbReference>
<feature type="domain" description="Penicillin-binding protein transpeptidase" evidence="16">
    <location>
        <begin position="365"/>
        <end position="597"/>
    </location>
</feature>
<keyword evidence="6" id="KW-0328">Glycosyltransferase</keyword>
<dbReference type="GO" id="GO:0008658">
    <property type="term" value="F:penicillin binding"/>
    <property type="evidence" value="ECO:0007669"/>
    <property type="project" value="InterPro"/>
</dbReference>